<dbReference type="InterPro" id="IPR039561">
    <property type="entry name" value="Peptidase_M15C"/>
</dbReference>
<evidence type="ECO:0000259" key="1">
    <source>
        <dbReference type="Pfam" id="PF13539"/>
    </source>
</evidence>
<dbReference type="EMBL" id="LNQE01000920">
    <property type="protein sequence ID" value="KUG23110.1"/>
    <property type="molecule type" value="Genomic_DNA"/>
</dbReference>
<organism evidence="2">
    <name type="scientific">hydrocarbon metagenome</name>
    <dbReference type="NCBI Taxonomy" id="938273"/>
    <lineage>
        <taxon>unclassified sequences</taxon>
        <taxon>metagenomes</taxon>
        <taxon>ecological metagenomes</taxon>
    </lineage>
</organism>
<reference evidence="2" key="1">
    <citation type="journal article" date="2015" name="Proc. Natl. Acad. Sci. U.S.A.">
        <title>Networks of energetic and metabolic interactions define dynamics in microbial communities.</title>
        <authorList>
            <person name="Embree M."/>
            <person name="Liu J.K."/>
            <person name="Al-Bassam M.M."/>
            <person name="Zengler K."/>
        </authorList>
    </citation>
    <scope>NUCLEOTIDE SEQUENCE</scope>
</reference>
<comment type="caution">
    <text evidence="2">The sequence shown here is derived from an EMBL/GenBank/DDBJ whole genome shotgun (WGS) entry which is preliminary data.</text>
</comment>
<evidence type="ECO:0000313" key="2">
    <source>
        <dbReference type="EMBL" id="KUG23110.1"/>
    </source>
</evidence>
<accession>A0A0W8FQG5</accession>
<dbReference type="InterPro" id="IPR009045">
    <property type="entry name" value="Zn_M74/Hedgehog-like"/>
</dbReference>
<gene>
    <name evidence="2" type="ORF">ASZ90_007104</name>
</gene>
<dbReference type="GO" id="GO:0008233">
    <property type="term" value="F:peptidase activity"/>
    <property type="evidence" value="ECO:0007669"/>
    <property type="project" value="InterPro"/>
</dbReference>
<proteinExistence type="predicted"/>
<name>A0A0W8FQG5_9ZZZZ</name>
<dbReference type="Gene3D" id="3.30.1380.10">
    <property type="match status" value="1"/>
</dbReference>
<dbReference type="AlphaFoldDB" id="A0A0W8FQG5"/>
<dbReference type="Pfam" id="PF13539">
    <property type="entry name" value="Peptidase_M15_4"/>
    <property type="match status" value="1"/>
</dbReference>
<sequence length="184" mass="20936">MFFTEETIIDSSMSFSDAIEGTNAPPEIIDLLSIVDVCYYSFDGRKHQGQIIVNQELEDDVYEIFNFIEKTLFPVGKVVPIVAYQWDDYSSMADNNSSSFNFRVIEGTTKLSMHSLGKAIDINPVQNPVIYPNGIIAPEGAKYLPKERGTLIADHPVVKEFLNRGWHWGGNFEQPKDYHHFEKP</sequence>
<feature type="domain" description="Peptidase M15C" evidence="1">
    <location>
        <begin position="107"/>
        <end position="183"/>
    </location>
</feature>
<protein>
    <recommendedName>
        <fullName evidence="1">Peptidase M15C domain-containing protein</fullName>
    </recommendedName>
</protein>
<dbReference type="SUPFAM" id="SSF55166">
    <property type="entry name" value="Hedgehog/DD-peptidase"/>
    <property type="match status" value="1"/>
</dbReference>